<dbReference type="RefSeq" id="XP_014669840.1">
    <property type="nucleotide sequence ID" value="XM_014814354.1"/>
</dbReference>
<evidence type="ECO:0000259" key="3">
    <source>
        <dbReference type="Pfam" id="PF24783"/>
    </source>
</evidence>
<dbReference type="InterPro" id="IPR055387">
    <property type="entry name" value="FANCA_arcN"/>
</dbReference>
<proteinExistence type="predicted"/>
<dbReference type="InterPro" id="IPR003516">
    <property type="entry name" value="FANCA"/>
</dbReference>
<evidence type="ECO:0000313" key="5">
    <source>
        <dbReference type="RefSeq" id="XP_014669840.1"/>
    </source>
</evidence>
<name>A0ABM1ECB9_PRICU</name>
<feature type="domain" description="Fanconi anaemia group A protein N-terminal" evidence="1">
    <location>
        <begin position="164"/>
        <end position="498"/>
    </location>
</feature>
<dbReference type="Proteomes" id="UP000695022">
    <property type="component" value="Unplaced"/>
</dbReference>
<evidence type="ECO:0000313" key="4">
    <source>
        <dbReference type="Proteomes" id="UP000695022"/>
    </source>
</evidence>
<feature type="domain" description="Fanconi anaemia group A protein helical" evidence="2">
    <location>
        <begin position="523"/>
        <end position="603"/>
    </location>
</feature>
<organism evidence="4 5">
    <name type="scientific">Priapulus caudatus</name>
    <name type="common">Priapulid worm</name>
    <dbReference type="NCBI Taxonomy" id="37621"/>
    <lineage>
        <taxon>Eukaryota</taxon>
        <taxon>Metazoa</taxon>
        <taxon>Ecdysozoa</taxon>
        <taxon>Scalidophora</taxon>
        <taxon>Priapulida</taxon>
        <taxon>Priapulimorpha</taxon>
        <taxon>Priapulimorphida</taxon>
        <taxon>Priapulidae</taxon>
        <taxon>Priapulus</taxon>
    </lineage>
</organism>
<dbReference type="PANTHER" id="PTHR12047:SF2">
    <property type="entry name" value="FANCONI ANEMIA GROUP A PROTEIN"/>
    <property type="match status" value="1"/>
</dbReference>
<dbReference type="InterPro" id="IPR031729">
    <property type="entry name" value="Fanconi_A_N"/>
</dbReference>
<dbReference type="Pfam" id="PF15865">
    <property type="entry name" value="Fanconi_A_N"/>
    <property type="match status" value="1"/>
</dbReference>
<gene>
    <name evidence="5" type="primary">LOC106810885</name>
</gene>
<evidence type="ECO:0000259" key="2">
    <source>
        <dbReference type="Pfam" id="PF24781"/>
    </source>
</evidence>
<evidence type="ECO:0000259" key="1">
    <source>
        <dbReference type="Pfam" id="PF15865"/>
    </source>
</evidence>
<reference evidence="5" key="1">
    <citation type="submission" date="2025-08" db="UniProtKB">
        <authorList>
            <consortium name="RefSeq"/>
        </authorList>
    </citation>
    <scope>IDENTIFICATION</scope>
</reference>
<sequence length="1425" mass="158724">MNILMEEQDEFYTLITSWKSSHQEFATDNHMLQLQDNVQQLIAHNQDHHRLFAEASGSEEQWITGHTFNPAKRAKYTHDNWSAISVQQCMRALHHRSLITNCPLSVSAATFCAQKLADLSENVKPDTRLTNEQQEAITTISSVIKQLTGEQSFSRDSFLSLLTRKRELSIQVLWQLHCEGVVKLSEFVLSNMGTPDVIAGYTAALVAACVACNEGTVAVLSAILRECIRSAFGTVAREDEPRSRAAKVCRAMLDKVVGRLLEAMSAGTLDARWCCPLADLHASAEAGDANRSFRAHAVRFLLSYKCLVKPSDAVSRQEEWTYARSPLLLTAFYKSLLQSLALEEAAELLEGAVRKQEVNWQRLLAFTATLLVQFPRAAASLRAIIDGLLKEALEGGTKEESLLAGLLLARQASLEGPHVFPSYGDWFSTTFGTPRSPAGTRKSFSFLVGFLTKLARHESPRFLVAHVTRLPYVPPKCRHLLSDYLALARTRLDDMNVSLEQVTMVGEGGAGVAGQGALCQLEDRAKRDVEGAVAVFEKTQKVPSTLMEQSIFHKPYYIGKFLPMLLEPRPLPDVPDTKMKLIESLRLLDKIPKQLYSSYENGCRREMEQLLEGVFDSDSDDIATGPLEKLEQHMDMLISAVLDRSLSKPKKTVSEQLSRISELLHDATKLHAPSTTDSAVVDNSAAGTIIQVVDVILNSFCKIEAAVMSQEMSAANTGHGHTDSHHKLWASQFVSVLAGIPELHAVLCRRLMALLCNESDILEDEHLIGLSLLVLETSRCETRILARLDSLSSASVPIVDLVADHLSTSTGAAMKQTLKFCTAFIDRALLIENQTLTTVKGEAGAAYVPVGLATKFRYLVPRLCPETRWHGIAGAACYGRAWSEERWSSAATRLWYLTPVRTVLDSCLMTFEQWIQVELAVKADTDAITYLQRHNYRRWAVHALFIPVAVNLGGCGGCHQRACTTILHALVQEDEQRNICKKNLWMAAYHSNNNPCSLVEKPTSPISRCEVIALLQELVLLLPVDGVPWLLEQSALYCAHENVIQPSGRRSEHCESDQAPALTSTDDTLVAPCSLEREAMMVAFVCLVQSLPAYLLFTNQPNQKIHPDVCRKVLNLILHMKRDFQGVCGLEYDVTTYLCKGIVMAAGTCGTETELVLMRMLQDSNLLTASMLFHWPTLWITLSQLCQCYKTNKLKSVFSNMNCIYTDVNQLVDIHGVVSSLTGEPWMVAMCLYSCCYHDVNKRLQSLKPDCVEVVQWLLVCISTDYVQLVSSNSREGLKLSVLLLSMCPEAVCVFDKRSQPNRIQEEILSELQVQLLSSSFFRILITVQSEGFLGSVQTVRGFLCILLDNHRDLCQLLTHSQPSSDYSWLSYHQVVSMESVLQASRLVMQCLRDASHDALLQLSEQGISTEDEEINCFIKSRLQK</sequence>
<protein>
    <submittedName>
        <fullName evidence="5">Fanconi anemia group A protein homolog</fullName>
    </submittedName>
</protein>
<accession>A0ABM1ECB9</accession>
<dbReference type="Pfam" id="PF24781">
    <property type="entry name" value="FANCA_helical"/>
    <property type="match status" value="1"/>
</dbReference>
<keyword evidence="4" id="KW-1185">Reference proteome</keyword>
<feature type="domain" description="Fanconi anaemia group A protein arcN subdomain" evidence="3">
    <location>
        <begin position="626"/>
        <end position="868"/>
    </location>
</feature>
<dbReference type="GeneID" id="106810885"/>
<dbReference type="Pfam" id="PF24783">
    <property type="entry name" value="FANCA_arcN"/>
    <property type="match status" value="1"/>
</dbReference>
<dbReference type="InterPro" id="IPR055386">
    <property type="entry name" value="FANCA_helical"/>
</dbReference>
<dbReference type="PANTHER" id="PTHR12047">
    <property type="entry name" value="FANCONI ANEMIA GROUP A PROTEIN"/>
    <property type="match status" value="1"/>
</dbReference>